<protein>
    <submittedName>
        <fullName evidence="7">MYND finger family protein</fullName>
    </submittedName>
</protein>
<dbReference type="InterPro" id="IPR050869">
    <property type="entry name" value="H3K4_H4K5_MeTrfase"/>
</dbReference>
<evidence type="ECO:0000259" key="6">
    <source>
        <dbReference type="PROSITE" id="PS50865"/>
    </source>
</evidence>
<gene>
    <name evidence="7" type="ORF">DCS_07428</name>
</gene>
<dbReference type="GO" id="GO:0008270">
    <property type="term" value="F:zinc ion binding"/>
    <property type="evidence" value="ECO:0007669"/>
    <property type="project" value="UniProtKB-KW"/>
</dbReference>
<name>A0A151GEE9_DRECN</name>
<dbReference type="PANTHER" id="PTHR12197">
    <property type="entry name" value="HISTONE-LYSINE N-METHYLTRANSFERASE SMYD"/>
    <property type="match status" value="1"/>
</dbReference>
<evidence type="ECO:0000256" key="1">
    <source>
        <dbReference type="ARBA" id="ARBA00022723"/>
    </source>
</evidence>
<dbReference type="SMART" id="SM00317">
    <property type="entry name" value="SET"/>
    <property type="match status" value="1"/>
</dbReference>
<keyword evidence="1" id="KW-0479">Metal-binding</keyword>
<keyword evidence="2 4" id="KW-0863">Zinc-finger</keyword>
<dbReference type="CDD" id="cd20071">
    <property type="entry name" value="SET_SMYD"/>
    <property type="match status" value="1"/>
</dbReference>
<feature type="domain" description="SET" evidence="5">
    <location>
        <begin position="6"/>
        <end position="243"/>
    </location>
</feature>
<dbReference type="Gene3D" id="2.170.270.10">
    <property type="entry name" value="SET domain"/>
    <property type="match status" value="1"/>
</dbReference>
<dbReference type="InterPro" id="IPR046341">
    <property type="entry name" value="SET_dom_sf"/>
</dbReference>
<keyword evidence="8" id="KW-1185">Reference proteome</keyword>
<evidence type="ECO:0000256" key="2">
    <source>
        <dbReference type="ARBA" id="ARBA00022771"/>
    </source>
</evidence>
<dbReference type="InParanoid" id="A0A151GEE9"/>
<dbReference type="EMBL" id="LAYC01000003">
    <property type="protein sequence ID" value="KYK55465.1"/>
    <property type="molecule type" value="Genomic_DNA"/>
</dbReference>
<sequence>MSPTPPGLEIRPHPTKGRALYSTQSFVPGQTIRIFACPVLLLPSTAHLSAVCSYCLRLGEPRACSGCQAVWYCGKACQAAAWKSTLSTVGHARECSIFRKQRLAGRPSGNLPTPVRALLQMLLDDDVARVVDALEGHVVQRRGRNEEWKDLQLMAMAACAYAKGRAEEGELKRAVELLCKIQTNAFHRSDADLGQVGIFLEPTLAMANHSCLPNAMVEFSTRKAILRAERPIQAGEEIEISYTDPTDYTYPLTKRVEALAQYCFQCACSRCTEDLNVYQVCAMTKSTTPAGLSLVPDASKLRAHPAARDQAQHALVKSMGESAAGPIEPPPATASLPLRRHLLRSQYGNCQGLVAGELWAVTPVPQMLSELVMYYVEDGNYPFALSVACLIATASDPSRFVSPFHPTRAKNLLMVAKLLSHTAEGTAGLGKSVKSVAGSVHLEQDVQDTLQDIDQVSLCQMLLVMVLRTALPGDADDGGLAARAREMLDDIEQLQGRQKELSFINPWIEDPGSEQSTAFFDYAVAQQVDALASLGRAVLHMDFGPDNR</sequence>
<evidence type="ECO:0000256" key="3">
    <source>
        <dbReference type="ARBA" id="ARBA00022833"/>
    </source>
</evidence>
<dbReference type="Pfam" id="PF00856">
    <property type="entry name" value="SET"/>
    <property type="match status" value="1"/>
</dbReference>
<dbReference type="RefSeq" id="XP_040654817.1">
    <property type="nucleotide sequence ID" value="XM_040804713.1"/>
</dbReference>
<evidence type="ECO:0000313" key="7">
    <source>
        <dbReference type="EMBL" id="KYK55465.1"/>
    </source>
</evidence>
<dbReference type="Pfam" id="PF01753">
    <property type="entry name" value="zf-MYND"/>
    <property type="match status" value="1"/>
</dbReference>
<evidence type="ECO:0000313" key="8">
    <source>
        <dbReference type="Proteomes" id="UP000076580"/>
    </source>
</evidence>
<reference evidence="7 8" key="1">
    <citation type="journal article" date="2016" name="Sci. Rep.">
        <title>Insights into Adaptations to a Near-Obligate Nematode Endoparasitic Lifestyle from the Finished Genome of Drechmeria coniospora.</title>
        <authorList>
            <person name="Zhang L."/>
            <person name="Zhou Z."/>
            <person name="Guo Q."/>
            <person name="Fokkens L."/>
            <person name="Miskei M."/>
            <person name="Pocsi I."/>
            <person name="Zhang W."/>
            <person name="Chen M."/>
            <person name="Wang L."/>
            <person name="Sun Y."/>
            <person name="Donzelli B.G."/>
            <person name="Gibson D.M."/>
            <person name="Nelson D.R."/>
            <person name="Luo J.G."/>
            <person name="Rep M."/>
            <person name="Liu H."/>
            <person name="Yang S."/>
            <person name="Wang J."/>
            <person name="Krasnoff S.B."/>
            <person name="Xu Y."/>
            <person name="Molnar I."/>
            <person name="Lin M."/>
        </authorList>
    </citation>
    <scope>NUCLEOTIDE SEQUENCE [LARGE SCALE GENOMIC DNA]</scope>
    <source>
        <strain evidence="7 8">ARSEF 6962</strain>
    </source>
</reference>
<dbReference type="AlphaFoldDB" id="A0A151GEE9"/>
<evidence type="ECO:0000259" key="5">
    <source>
        <dbReference type="PROSITE" id="PS50280"/>
    </source>
</evidence>
<comment type="caution">
    <text evidence="7">The sequence shown here is derived from an EMBL/GenBank/DDBJ whole genome shotgun (WGS) entry which is preliminary data.</text>
</comment>
<accession>A0A151GEE9</accession>
<keyword evidence="3" id="KW-0862">Zinc</keyword>
<dbReference type="PANTHER" id="PTHR12197:SF251">
    <property type="entry name" value="EG:BACR7C10.4 PROTEIN"/>
    <property type="match status" value="1"/>
</dbReference>
<dbReference type="Proteomes" id="UP000076580">
    <property type="component" value="Chromosome 03"/>
</dbReference>
<dbReference type="InterPro" id="IPR002893">
    <property type="entry name" value="Znf_MYND"/>
</dbReference>
<dbReference type="GO" id="GO:0005634">
    <property type="term" value="C:nucleus"/>
    <property type="evidence" value="ECO:0007669"/>
    <property type="project" value="TreeGrafter"/>
</dbReference>
<dbReference type="GeneID" id="63720071"/>
<dbReference type="Gene3D" id="6.10.140.2220">
    <property type="match status" value="1"/>
</dbReference>
<dbReference type="SUPFAM" id="SSF82199">
    <property type="entry name" value="SET domain"/>
    <property type="match status" value="1"/>
</dbReference>
<evidence type="ECO:0000256" key="4">
    <source>
        <dbReference type="PROSITE-ProRule" id="PRU00134"/>
    </source>
</evidence>
<dbReference type="PROSITE" id="PS50280">
    <property type="entry name" value="SET"/>
    <property type="match status" value="1"/>
</dbReference>
<feature type="domain" description="MYND-type" evidence="6">
    <location>
        <begin position="52"/>
        <end position="95"/>
    </location>
</feature>
<proteinExistence type="predicted"/>
<dbReference type="Gene3D" id="1.10.220.160">
    <property type="match status" value="1"/>
</dbReference>
<dbReference type="STRING" id="98403.A0A151GEE9"/>
<organism evidence="7 8">
    <name type="scientific">Drechmeria coniospora</name>
    <name type="common">Nematophagous fungus</name>
    <name type="synonym">Meria coniospora</name>
    <dbReference type="NCBI Taxonomy" id="98403"/>
    <lineage>
        <taxon>Eukaryota</taxon>
        <taxon>Fungi</taxon>
        <taxon>Dikarya</taxon>
        <taxon>Ascomycota</taxon>
        <taxon>Pezizomycotina</taxon>
        <taxon>Sordariomycetes</taxon>
        <taxon>Hypocreomycetidae</taxon>
        <taxon>Hypocreales</taxon>
        <taxon>Ophiocordycipitaceae</taxon>
        <taxon>Drechmeria</taxon>
    </lineage>
</organism>
<dbReference type="InterPro" id="IPR001214">
    <property type="entry name" value="SET_dom"/>
</dbReference>
<dbReference type="PROSITE" id="PS50865">
    <property type="entry name" value="ZF_MYND_2"/>
    <property type="match status" value="1"/>
</dbReference>